<feature type="transmembrane region" description="Helical" evidence="17">
    <location>
        <begin position="230"/>
        <end position="255"/>
    </location>
</feature>
<dbReference type="PROSITE" id="PS50262">
    <property type="entry name" value="G_PROTEIN_RECEP_F1_2"/>
    <property type="match status" value="1"/>
</dbReference>
<keyword evidence="6" id="KW-0967">Endosome</keyword>
<evidence type="ECO:0000256" key="17">
    <source>
        <dbReference type="SAM" id="Phobius"/>
    </source>
</evidence>
<dbReference type="GO" id="GO:0045202">
    <property type="term" value="C:synapse"/>
    <property type="evidence" value="ECO:0007669"/>
    <property type="project" value="GOC"/>
</dbReference>
<evidence type="ECO:0000256" key="10">
    <source>
        <dbReference type="ARBA" id="ARBA00023170"/>
    </source>
</evidence>
<feature type="transmembrane region" description="Helical" evidence="17">
    <location>
        <begin position="297"/>
        <end position="321"/>
    </location>
</feature>
<dbReference type="PANTHER" id="PTHR24248:SF66">
    <property type="entry name" value="OCTOPAMINE RECEPTOR BETA-3R"/>
    <property type="match status" value="1"/>
</dbReference>
<evidence type="ECO:0000256" key="4">
    <source>
        <dbReference type="ARBA" id="ARBA00022475"/>
    </source>
</evidence>
<evidence type="ECO:0000256" key="5">
    <source>
        <dbReference type="ARBA" id="ARBA00022692"/>
    </source>
</evidence>
<protein>
    <recommendedName>
        <fullName evidence="3">5-hydroxytryptamine receptor 4</fullName>
    </recommendedName>
    <alternativeName>
        <fullName evidence="13">Serotonin receptor 4</fullName>
    </alternativeName>
</protein>
<feature type="transmembrane region" description="Helical" evidence="17">
    <location>
        <begin position="182"/>
        <end position="205"/>
    </location>
</feature>
<evidence type="ECO:0000256" key="15">
    <source>
        <dbReference type="ARBA" id="ARBA00046802"/>
    </source>
</evidence>
<keyword evidence="5 16" id="KW-0812">Transmembrane</keyword>
<dbReference type="InterPro" id="IPR000276">
    <property type="entry name" value="GPCR_Rhodpsn"/>
</dbReference>
<dbReference type="Proteomes" id="UP000245119">
    <property type="component" value="Linkage Group LG5"/>
</dbReference>
<evidence type="ECO:0000256" key="7">
    <source>
        <dbReference type="ARBA" id="ARBA00022989"/>
    </source>
</evidence>
<reference evidence="19 20" key="1">
    <citation type="submission" date="2018-04" db="EMBL/GenBank/DDBJ databases">
        <title>The genome of golden apple snail Pomacea canaliculata provides insight into stress tolerance and invasive adaptation.</title>
        <authorList>
            <person name="Liu C."/>
            <person name="Liu B."/>
            <person name="Ren Y."/>
            <person name="Zhang Y."/>
            <person name="Wang H."/>
            <person name="Li S."/>
            <person name="Jiang F."/>
            <person name="Yin L."/>
            <person name="Zhang G."/>
            <person name="Qian W."/>
            <person name="Fan W."/>
        </authorList>
    </citation>
    <scope>NUCLEOTIDE SEQUENCE [LARGE SCALE GENOMIC DNA]</scope>
    <source>
        <strain evidence="19">SZHN2017</strain>
        <tissue evidence="19">Muscle</tissue>
    </source>
</reference>
<feature type="transmembrane region" description="Helical" evidence="17">
    <location>
        <begin position="69"/>
        <end position="94"/>
    </location>
</feature>
<comment type="caution">
    <text evidence="19">The sequence shown here is derived from an EMBL/GenBank/DDBJ whole genome shotgun (WGS) entry which is preliminary data.</text>
</comment>
<comment type="subunit">
    <text evidence="15">Interacts (via C-terminus 330-346 AA) with GRK5; this interaction is promoted by 5-HT (serotonin).</text>
</comment>
<dbReference type="GO" id="GO:0005886">
    <property type="term" value="C:plasma membrane"/>
    <property type="evidence" value="ECO:0007669"/>
    <property type="project" value="UniProtKB-SubCell"/>
</dbReference>
<dbReference type="CDD" id="cd15056">
    <property type="entry name" value="7tmA_5-HT4"/>
    <property type="match status" value="1"/>
</dbReference>
<gene>
    <name evidence="19" type="ORF">C0Q70_10053</name>
</gene>
<proteinExistence type="inferred from homology"/>
<accession>A0A2T7PBJ2</accession>
<dbReference type="PROSITE" id="PS00237">
    <property type="entry name" value="G_PROTEIN_RECEP_F1_1"/>
    <property type="match status" value="1"/>
</dbReference>
<comment type="similarity">
    <text evidence="16">Belongs to the G-protein coupled receptor 1 family.</text>
</comment>
<evidence type="ECO:0000256" key="13">
    <source>
        <dbReference type="ARBA" id="ARBA00031928"/>
    </source>
</evidence>
<dbReference type="PRINTS" id="PR01059">
    <property type="entry name" value="5HT4RECEPTR"/>
</dbReference>
<keyword evidence="12 16" id="KW-0807">Transducer</keyword>
<dbReference type="Gene3D" id="1.20.1070.10">
    <property type="entry name" value="Rhodopsin 7-helix transmembrane proteins"/>
    <property type="match status" value="1"/>
</dbReference>
<keyword evidence="9 17" id="KW-0472">Membrane</keyword>
<dbReference type="EMBL" id="PZQS01000005">
    <property type="protein sequence ID" value="PVD30778.1"/>
    <property type="molecule type" value="Genomic_DNA"/>
</dbReference>
<dbReference type="STRING" id="400727.A0A2T7PBJ2"/>
<feature type="domain" description="G-protein coupled receptors family 1 profile" evidence="18">
    <location>
        <begin position="85"/>
        <end position="352"/>
    </location>
</feature>
<dbReference type="OMA" id="FHHEAKA"/>
<dbReference type="GO" id="GO:0004993">
    <property type="term" value="F:G protein-coupled serotonin receptor activity"/>
    <property type="evidence" value="ECO:0007669"/>
    <property type="project" value="InterPro"/>
</dbReference>
<evidence type="ECO:0000256" key="14">
    <source>
        <dbReference type="ARBA" id="ARBA00046191"/>
    </source>
</evidence>
<dbReference type="GO" id="GO:0010008">
    <property type="term" value="C:endosome membrane"/>
    <property type="evidence" value="ECO:0007669"/>
    <property type="project" value="UniProtKB-SubCell"/>
</dbReference>
<evidence type="ECO:0000256" key="12">
    <source>
        <dbReference type="ARBA" id="ARBA00023224"/>
    </source>
</evidence>
<evidence type="ECO:0000256" key="6">
    <source>
        <dbReference type="ARBA" id="ARBA00022753"/>
    </source>
</evidence>
<dbReference type="PANTHER" id="PTHR24248">
    <property type="entry name" value="ADRENERGIC RECEPTOR-RELATED G-PROTEIN COUPLED RECEPTOR"/>
    <property type="match status" value="1"/>
</dbReference>
<dbReference type="Pfam" id="PF00001">
    <property type="entry name" value="7tm_1"/>
    <property type="match status" value="1"/>
</dbReference>
<name>A0A2T7PBJ2_POMCA</name>
<evidence type="ECO:0000256" key="8">
    <source>
        <dbReference type="ARBA" id="ARBA00023040"/>
    </source>
</evidence>
<evidence type="ECO:0000256" key="1">
    <source>
        <dbReference type="ARBA" id="ARBA00004337"/>
    </source>
</evidence>
<dbReference type="GO" id="GO:0007268">
    <property type="term" value="P:chemical synaptic transmission"/>
    <property type="evidence" value="ECO:0007669"/>
    <property type="project" value="InterPro"/>
</dbReference>
<keyword evidence="7 17" id="KW-1133">Transmembrane helix</keyword>
<evidence type="ECO:0000256" key="3">
    <source>
        <dbReference type="ARBA" id="ARBA00015305"/>
    </source>
</evidence>
<evidence type="ECO:0000313" key="19">
    <source>
        <dbReference type="EMBL" id="PVD30778.1"/>
    </source>
</evidence>
<dbReference type="GO" id="GO:0071880">
    <property type="term" value="P:adenylate cyclase-activating adrenergic receptor signaling pathway"/>
    <property type="evidence" value="ECO:0007669"/>
    <property type="project" value="TreeGrafter"/>
</dbReference>
<feature type="transmembrane region" description="Helical" evidence="17">
    <location>
        <begin position="333"/>
        <end position="355"/>
    </location>
</feature>
<comment type="subcellular location">
    <subcellularLocation>
        <location evidence="2">Cell membrane</location>
        <topology evidence="2">Multi-pass membrane protein</topology>
    </subcellularLocation>
    <subcellularLocation>
        <location evidence="1">Endosome membrane</location>
        <topology evidence="1">Multi-pass membrane protein</topology>
    </subcellularLocation>
</comment>
<dbReference type="InterPro" id="IPR017452">
    <property type="entry name" value="GPCR_Rhodpsn_7TM"/>
</dbReference>
<dbReference type="PRINTS" id="PR00237">
    <property type="entry name" value="GPCRRHODOPSN"/>
</dbReference>
<dbReference type="GO" id="GO:0043410">
    <property type="term" value="P:positive regulation of MAPK cascade"/>
    <property type="evidence" value="ECO:0007669"/>
    <property type="project" value="TreeGrafter"/>
</dbReference>
<evidence type="ECO:0000313" key="20">
    <source>
        <dbReference type="Proteomes" id="UP000245119"/>
    </source>
</evidence>
<sequence length="391" mass="44232">MSAGTTAAYFPGMVTGNGSLSVDSHGVTITSVVNDTLEWMVNVTAFDPCEVILRDKAEPPPEYGLTTTWAIVAILVLVPLFTIFGNTVTILAVLAARKMRTKTNAFVVSLAIADMCVSLLVMPFGIYQQLNNKVWLLGETVCRLASSVDVMMCTVSIFHLSCLAIDRYLAICRPFLHERLTVRVIVAMLIFCWVTPIFISFLPILNGWNQIGIEEYLRCAFPEGSNTCTFIVNIPFAIICSLIAFYVPVIFMGVCNVKIYMAARKQAYQIRSLEAAGKHNHQSHHKRRAKFHHEAKAAKTLGIIMGCFSICWFPFFIMNVIDPIIDYKIPYVPWMIALWLGYMNSMMNPLLYYFFNRNFNQAFKNLFRCNVCKGRRDYDEEYITGNTNVSE</sequence>
<dbReference type="OrthoDB" id="5859976at2759"/>
<keyword evidence="4" id="KW-1003">Cell membrane</keyword>
<dbReference type="AlphaFoldDB" id="A0A2T7PBJ2"/>
<dbReference type="SUPFAM" id="SSF81321">
    <property type="entry name" value="Family A G protein-coupled receptor-like"/>
    <property type="match status" value="1"/>
</dbReference>
<dbReference type="SMART" id="SM01381">
    <property type="entry name" value="7TM_GPCR_Srsx"/>
    <property type="match status" value="1"/>
</dbReference>
<evidence type="ECO:0000256" key="16">
    <source>
        <dbReference type="RuleBase" id="RU000688"/>
    </source>
</evidence>
<dbReference type="GO" id="GO:0032098">
    <property type="term" value="P:regulation of appetite"/>
    <property type="evidence" value="ECO:0007669"/>
    <property type="project" value="InterPro"/>
</dbReference>
<evidence type="ECO:0000256" key="2">
    <source>
        <dbReference type="ARBA" id="ARBA00004651"/>
    </source>
</evidence>
<organism evidence="19 20">
    <name type="scientific">Pomacea canaliculata</name>
    <name type="common">Golden apple snail</name>
    <dbReference type="NCBI Taxonomy" id="400727"/>
    <lineage>
        <taxon>Eukaryota</taxon>
        <taxon>Metazoa</taxon>
        <taxon>Spiralia</taxon>
        <taxon>Lophotrochozoa</taxon>
        <taxon>Mollusca</taxon>
        <taxon>Gastropoda</taxon>
        <taxon>Caenogastropoda</taxon>
        <taxon>Architaenioglossa</taxon>
        <taxon>Ampullarioidea</taxon>
        <taxon>Ampullariidae</taxon>
        <taxon>Pomacea</taxon>
    </lineage>
</organism>
<evidence type="ECO:0000256" key="9">
    <source>
        <dbReference type="ARBA" id="ARBA00023136"/>
    </source>
</evidence>
<comment type="function">
    <text evidence="14">G-protein coupled receptor for 5-hydroxytryptamine (serotonin), a biogenic hormone that functions as a neurotransmitter, a hormone and a mitogen. Ligand binding causes a conformation change that triggers signaling via guanine nucleotide-binding proteins (G proteins) and modulates the activity of downstream effectors. HTR4 is coupled to G(s) G alpha proteins and mediates activation of adenylate cyclase activity.</text>
</comment>
<feature type="transmembrane region" description="Helical" evidence="17">
    <location>
        <begin position="147"/>
        <end position="170"/>
    </location>
</feature>
<keyword evidence="20" id="KW-1185">Reference proteome</keyword>
<dbReference type="InterPro" id="IPR001520">
    <property type="entry name" value="5HT4_rcpt"/>
</dbReference>
<keyword evidence="11" id="KW-0325">Glycoprotein</keyword>
<keyword evidence="8 16" id="KW-0297">G-protein coupled receptor</keyword>
<keyword evidence="10 16" id="KW-0675">Receptor</keyword>
<evidence type="ECO:0000256" key="11">
    <source>
        <dbReference type="ARBA" id="ARBA00023180"/>
    </source>
</evidence>
<evidence type="ECO:0000259" key="18">
    <source>
        <dbReference type="PROSITE" id="PS50262"/>
    </source>
</evidence>
<feature type="transmembrane region" description="Helical" evidence="17">
    <location>
        <begin position="106"/>
        <end position="127"/>
    </location>
</feature>